<keyword evidence="1" id="KW-0812">Transmembrane</keyword>
<feature type="transmembrane region" description="Helical" evidence="1">
    <location>
        <begin position="110"/>
        <end position="134"/>
    </location>
</feature>
<dbReference type="GO" id="GO:0008233">
    <property type="term" value="F:peptidase activity"/>
    <property type="evidence" value="ECO:0007669"/>
    <property type="project" value="UniProtKB-KW"/>
</dbReference>
<feature type="transmembrane region" description="Helical" evidence="1">
    <location>
        <begin position="167"/>
        <end position="184"/>
    </location>
</feature>
<feature type="transmembrane region" description="Helical" evidence="1">
    <location>
        <begin position="73"/>
        <end position="89"/>
    </location>
</feature>
<gene>
    <name evidence="2" type="ORF">UX47_C0006G0112</name>
</gene>
<feature type="transmembrane region" description="Helical" evidence="1">
    <location>
        <begin position="190"/>
        <end position="207"/>
    </location>
</feature>
<keyword evidence="1" id="KW-1133">Transmembrane helix</keyword>
<protein>
    <submittedName>
        <fullName evidence="2">CAAX amino terminal protease family</fullName>
    </submittedName>
</protein>
<organism evidence="2 3">
    <name type="scientific">Candidatus Collierbacteria bacterium GW2011_GWA2_46_26</name>
    <dbReference type="NCBI Taxonomy" id="1618381"/>
    <lineage>
        <taxon>Bacteria</taxon>
        <taxon>Candidatus Collieribacteriota</taxon>
    </lineage>
</organism>
<dbReference type="EMBL" id="LCMI01000006">
    <property type="protein sequence ID" value="KKU33141.1"/>
    <property type="molecule type" value="Genomic_DNA"/>
</dbReference>
<evidence type="ECO:0000313" key="2">
    <source>
        <dbReference type="EMBL" id="KKU33141.1"/>
    </source>
</evidence>
<feature type="transmembrane region" description="Helical" evidence="1">
    <location>
        <begin position="300"/>
        <end position="321"/>
    </location>
</feature>
<feature type="transmembrane region" description="Helical" evidence="1">
    <location>
        <begin position="255"/>
        <end position="279"/>
    </location>
</feature>
<feature type="transmembrane region" description="Helical" evidence="1">
    <location>
        <begin position="20"/>
        <end position="41"/>
    </location>
</feature>
<sequence>MNTTISNSGAVETHSTLSSWSMVGALILLICFAFISHFNFLTEIQSFISIYSGIAVLQAPMTIWAYISLVINLSTVMFGLAILSALFTPKTKSYNREFLSKIFQKGPLPFYFLILVEEIFARFLFITVIGTWIFHAGYPTMIILLLVGNCLWAALHYYNYKDKTDRKLLVVLPQFVGGLVLGYIYLRYGFIVALLVHLTYDFIALIADKKQNNLAQSIVNTIYWVIVFLISWWILNANGILLVQILSQWFVMENFVAPGVSMWLMAAVLINFKSISNIITHMLALDRTSPVAESVSKWTLGLTIVLYLLAGVVTAGIILGFNWFLGLFSIFATNIALRAVVVAALITLFVTPKSGSAMANLWFTDIPVTFVEVFIAITFGFWQCVLIFAIAGITSHATEFIDSHN</sequence>
<proteinExistence type="predicted"/>
<name>A0A0G1PK90_9BACT</name>
<feature type="transmembrane region" description="Helical" evidence="1">
    <location>
        <begin position="214"/>
        <end position="235"/>
    </location>
</feature>
<evidence type="ECO:0000313" key="3">
    <source>
        <dbReference type="Proteomes" id="UP000034794"/>
    </source>
</evidence>
<reference evidence="2 3" key="1">
    <citation type="journal article" date="2015" name="Nature">
        <title>rRNA introns, odd ribosomes, and small enigmatic genomes across a large radiation of phyla.</title>
        <authorList>
            <person name="Brown C.T."/>
            <person name="Hug L.A."/>
            <person name="Thomas B.C."/>
            <person name="Sharon I."/>
            <person name="Castelle C.J."/>
            <person name="Singh A."/>
            <person name="Wilkins M.J."/>
            <person name="Williams K.H."/>
            <person name="Banfield J.F."/>
        </authorList>
    </citation>
    <scope>NUCLEOTIDE SEQUENCE [LARGE SCALE GENOMIC DNA]</scope>
</reference>
<accession>A0A0G1PK90</accession>
<dbReference type="Proteomes" id="UP000034794">
    <property type="component" value="Unassembled WGS sequence"/>
</dbReference>
<comment type="caution">
    <text evidence="2">The sequence shown here is derived from an EMBL/GenBank/DDBJ whole genome shotgun (WGS) entry which is preliminary data.</text>
</comment>
<keyword evidence="2" id="KW-0645">Protease</keyword>
<dbReference type="GO" id="GO:0006508">
    <property type="term" value="P:proteolysis"/>
    <property type="evidence" value="ECO:0007669"/>
    <property type="project" value="UniProtKB-KW"/>
</dbReference>
<feature type="transmembrane region" description="Helical" evidence="1">
    <location>
        <begin position="327"/>
        <end position="350"/>
    </location>
</feature>
<dbReference type="AlphaFoldDB" id="A0A0G1PK90"/>
<keyword evidence="1" id="KW-0472">Membrane</keyword>
<feature type="transmembrane region" description="Helical" evidence="1">
    <location>
        <begin position="140"/>
        <end position="160"/>
    </location>
</feature>
<keyword evidence="2" id="KW-0378">Hydrolase</keyword>
<feature type="transmembrane region" description="Helical" evidence="1">
    <location>
        <begin position="370"/>
        <end position="393"/>
    </location>
</feature>
<evidence type="ECO:0000256" key="1">
    <source>
        <dbReference type="SAM" id="Phobius"/>
    </source>
</evidence>